<dbReference type="Proteomes" id="UP000254893">
    <property type="component" value="Unassembled WGS sequence"/>
</dbReference>
<sequence>MEQLITNPTVLFICTALLLSSAVALYKVYSKLIKRV</sequence>
<evidence type="ECO:0000313" key="1">
    <source>
        <dbReference type="EMBL" id="SUJ06262.1"/>
    </source>
</evidence>
<proteinExistence type="predicted"/>
<gene>
    <name evidence="1" type="ORF">NCTC11388_01651</name>
</gene>
<organism evidence="1 2">
    <name type="scientific">Sphingobacterium spiritivorum</name>
    <name type="common">Flavobacterium spiritivorum</name>
    <dbReference type="NCBI Taxonomy" id="258"/>
    <lineage>
        <taxon>Bacteria</taxon>
        <taxon>Pseudomonadati</taxon>
        <taxon>Bacteroidota</taxon>
        <taxon>Sphingobacteriia</taxon>
        <taxon>Sphingobacteriales</taxon>
        <taxon>Sphingobacteriaceae</taxon>
        <taxon>Sphingobacterium</taxon>
    </lineage>
</organism>
<dbReference type="AlphaFoldDB" id="A0A380BUD4"/>
<dbReference type="EMBL" id="UGYW01000002">
    <property type="protein sequence ID" value="SUJ06262.1"/>
    <property type="molecule type" value="Genomic_DNA"/>
</dbReference>
<evidence type="ECO:0000313" key="2">
    <source>
        <dbReference type="Proteomes" id="UP000254893"/>
    </source>
</evidence>
<accession>A0A380BUD4</accession>
<reference evidence="1 2" key="1">
    <citation type="submission" date="2018-06" db="EMBL/GenBank/DDBJ databases">
        <authorList>
            <consortium name="Pathogen Informatics"/>
            <person name="Doyle S."/>
        </authorList>
    </citation>
    <scope>NUCLEOTIDE SEQUENCE [LARGE SCALE GENOMIC DNA]</scope>
    <source>
        <strain evidence="1 2">NCTC11388</strain>
    </source>
</reference>
<name>A0A380BUD4_SPHSI</name>
<protein>
    <submittedName>
        <fullName evidence="1">Uncharacterized protein</fullName>
    </submittedName>
</protein>